<sequence>MLHKTTHKKNSTSLHYAYLRRKWTTKHKAVQKDLWEKHKPYLEHLQLESKKALAGSVAGLLMMSQPVPISLLSQALPPDKPLLKETQAQLQAKLAQELLSILPTEVQPLSDDQEAQISEILSTHYGMSVKPRLDGKRLNRSYGLIGAEQHLMRYPGDTMGSHFNTPEESSPFYSSGIAPGRGAWGYFAYSRESMTATDIMREKYYIAVPTFLSPTWHADVSGHYKFFKYRKMLVVNPENGKGVVADIADAGPAQWTGKHLGGSPEVMKHLERVDGSGKGPVLYLFIDDPHNDVPLGPVDVQS</sequence>
<accession>A0A1F7HFA3</accession>
<dbReference type="EMBL" id="MFZT01000040">
    <property type="protein sequence ID" value="OGK29723.1"/>
    <property type="molecule type" value="Genomic_DNA"/>
</dbReference>
<gene>
    <name evidence="1" type="ORF">A3D08_00215</name>
</gene>
<evidence type="ECO:0000313" key="2">
    <source>
        <dbReference type="Proteomes" id="UP000178098"/>
    </source>
</evidence>
<dbReference type="Proteomes" id="UP000178098">
    <property type="component" value="Unassembled WGS sequence"/>
</dbReference>
<name>A0A1F7HFA3_9BACT</name>
<organism evidence="1 2">
    <name type="scientific">Candidatus Roizmanbacteria bacterium RIFCSPHIGHO2_02_FULL_43_11</name>
    <dbReference type="NCBI Taxonomy" id="1802043"/>
    <lineage>
        <taxon>Bacteria</taxon>
        <taxon>Candidatus Roizmaniibacteriota</taxon>
    </lineage>
</organism>
<evidence type="ECO:0000313" key="1">
    <source>
        <dbReference type="EMBL" id="OGK29723.1"/>
    </source>
</evidence>
<reference evidence="1 2" key="1">
    <citation type="journal article" date="2016" name="Nat. Commun.">
        <title>Thousands of microbial genomes shed light on interconnected biogeochemical processes in an aquifer system.</title>
        <authorList>
            <person name="Anantharaman K."/>
            <person name="Brown C.T."/>
            <person name="Hug L.A."/>
            <person name="Sharon I."/>
            <person name="Castelle C.J."/>
            <person name="Probst A.J."/>
            <person name="Thomas B.C."/>
            <person name="Singh A."/>
            <person name="Wilkins M.J."/>
            <person name="Karaoz U."/>
            <person name="Brodie E.L."/>
            <person name="Williams K.H."/>
            <person name="Hubbard S.S."/>
            <person name="Banfield J.F."/>
        </authorList>
    </citation>
    <scope>NUCLEOTIDE SEQUENCE [LARGE SCALE GENOMIC DNA]</scope>
</reference>
<dbReference type="AlphaFoldDB" id="A0A1F7HFA3"/>
<protein>
    <submittedName>
        <fullName evidence="1">Uncharacterized protein</fullName>
    </submittedName>
</protein>
<proteinExistence type="predicted"/>
<comment type="caution">
    <text evidence="1">The sequence shown here is derived from an EMBL/GenBank/DDBJ whole genome shotgun (WGS) entry which is preliminary data.</text>
</comment>